<dbReference type="Pfam" id="PF07813">
    <property type="entry name" value="LTXXQ"/>
    <property type="match status" value="1"/>
</dbReference>
<reference evidence="2" key="1">
    <citation type="submission" date="2022-10" db="EMBL/GenBank/DDBJ databases">
        <authorList>
            <person name="Koch H."/>
        </authorList>
    </citation>
    <scope>NUCLEOTIDE SEQUENCE</scope>
    <source>
        <strain evidence="2">DNF</strain>
    </source>
</reference>
<gene>
    <name evidence="2" type="ORF">DNFV4_00192</name>
</gene>
<dbReference type="Proteomes" id="UP001179121">
    <property type="component" value="Chromosome"/>
</dbReference>
<protein>
    <recommendedName>
        <fullName evidence="4">Periplasmic heavy metal sensor</fullName>
    </recommendedName>
</protein>
<keyword evidence="3" id="KW-1185">Reference proteome</keyword>
<dbReference type="RefSeq" id="WP_289266798.1">
    <property type="nucleotide sequence ID" value="NZ_OX365700.1"/>
</dbReference>
<accession>A0AA86MVJ0</accession>
<evidence type="ECO:0000313" key="2">
    <source>
        <dbReference type="EMBL" id="CAI4029774.1"/>
    </source>
</evidence>
<evidence type="ECO:0000256" key="1">
    <source>
        <dbReference type="SAM" id="SignalP"/>
    </source>
</evidence>
<keyword evidence="1" id="KW-0732">Signal</keyword>
<dbReference type="AlphaFoldDB" id="A0AA86MVJ0"/>
<proteinExistence type="predicted"/>
<dbReference type="PROSITE" id="PS51257">
    <property type="entry name" value="PROKAR_LIPOPROTEIN"/>
    <property type="match status" value="1"/>
</dbReference>
<sequence>MKSQTLLKTIFFAVLAAATLTASACHRHQSPAERAQWMADKVAKELELNAPQKAKLAAAKEEFLAARAAAQEEHRALLEALLAQIQSDRLDQAKLARLFEQHQALQRQTMDKVLPKVAEWHASLTPEQKAEAVEHIRRWMERHSGG</sequence>
<feature type="chain" id="PRO_5041687291" description="Periplasmic heavy metal sensor" evidence="1">
    <location>
        <begin position="25"/>
        <end position="146"/>
    </location>
</feature>
<feature type="signal peptide" evidence="1">
    <location>
        <begin position="1"/>
        <end position="24"/>
    </location>
</feature>
<dbReference type="GO" id="GO:0042597">
    <property type="term" value="C:periplasmic space"/>
    <property type="evidence" value="ECO:0007669"/>
    <property type="project" value="InterPro"/>
</dbReference>
<name>A0AA86MVJ0_9BACT</name>
<organism evidence="2 3">
    <name type="scientific">Nitrospira tepida</name>
    <dbReference type="NCBI Taxonomy" id="2973512"/>
    <lineage>
        <taxon>Bacteria</taxon>
        <taxon>Pseudomonadati</taxon>
        <taxon>Nitrospirota</taxon>
        <taxon>Nitrospiria</taxon>
        <taxon>Nitrospirales</taxon>
        <taxon>Nitrospiraceae</taxon>
        <taxon>Nitrospira</taxon>
    </lineage>
</organism>
<dbReference type="EMBL" id="OX365700">
    <property type="protein sequence ID" value="CAI4029774.1"/>
    <property type="molecule type" value="Genomic_DNA"/>
</dbReference>
<dbReference type="KEGG" id="nti:DNFV4_00192"/>
<evidence type="ECO:0000313" key="3">
    <source>
        <dbReference type="Proteomes" id="UP001179121"/>
    </source>
</evidence>
<dbReference type="InterPro" id="IPR012899">
    <property type="entry name" value="LTXXQ"/>
</dbReference>
<dbReference type="Gene3D" id="1.20.120.1490">
    <property type="match status" value="1"/>
</dbReference>
<evidence type="ECO:0008006" key="4">
    <source>
        <dbReference type="Google" id="ProtNLM"/>
    </source>
</evidence>